<dbReference type="Pfam" id="PF23636">
    <property type="entry name" value="DUF7144"/>
    <property type="match status" value="1"/>
</dbReference>
<reference evidence="3 4" key="1">
    <citation type="submission" date="2019-02" db="EMBL/GenBank/DDBJ databases">
        <title>Draft genome sequences of novel Actinobacteria.</title>
        <authorList>
            <person name="Sahin N."/>
            <person name="Ay H."/>
            <person name="Saygin H."/>
        </authorList>
    </citation>
    <scope>NUCLEOTIDE SEQUENCE [LARGE SCALE GENOMIC DNA]</scope>
    <source>
        <strain evidence="3 4">8K307</strain>
    </source>
</reference>
<evidence type="ECO:0000259" key="2">
    <source>
        <dbReference type="Pfam" id="PF23636"/>
    </source>
</evidence>
<evidence type="ECO:0000256" key="1">
    <source>
        <dbReference type="SAM" id="Phobius"/>
    </source>
</evidence>
<feature type="transmembrane region" description="Helical" evidence="1">
    <location>
        <begin position="20"/>
        <end position="44"/>
    </location>
</feature>
<dbReference type="InterPro" id="IPR055568">
    <property type="entry name" value="DUF7144"/>
</dbReference>
<sequence>MSQYQDTGRVSEPRGGAVGLIVFAGTMMIMIGVFHIISGLAALIEDDFYVTTPNHLLEFDLTTWGWIHLIAGIVVAGAGFAVFAGQTWARVVGIMLAGLSAVANFAFIPYYPVWSLLIIALDVFVIWALATQGRNVALD</sequence>
<keyword evidence="1" id="KW-1133">Transmembrane helix</keyword>
<name>A0A4R4ZZM5_9ACTN</name>
<keyword evidence="1" id="KW-0472">Membrane</keyword>
<comment type="caution">
    <text evidence="3">The sequence shown here is derived from an EMBL/GenBank/DDBJ whole genome shotgun (WGS) entry which is preliminary data.</text>
</comment>
<dbReference type="RefSeq" id="WP_132107372.1">
    <property type="nucleotide sequence ID" value="NZ_SMLB01000059.1"/>
</dbReference>
<keyword evidence="4" id="KW-1185">Reference proteome</keyword>
<organism evidence="3 4">
    <name type="scientific">Jiangella aurantiaca</name>
    <dbReference type="NCBI Taxonomy" id="2530373"/>
    <lineage>
        <taxon>Bacteria</taxon>
        <taxon>Bacillati</taxon>
        <taxon>Actinomycetota</taxon>
        <taxon>Actinomycetes</taxon>
        <taxon>Jiangellales</taxon>
        <taxon>Jiangellaceae</taxon>
        <taxon>Jiangella</taxon>
    </lineage>
</organism>
<dbReference type="EMBL" id="SMLB01000059">
    <property type="protein sequence ID" value="TDD64938.1"/>
    <property type="molecule type" value="Genomic_DNA"/>
</dbReference>
<accession>A0A4R4ZZM5</accession>
<evidence type="ECO:0000313" key="4">
    <source>
        <dbReference type="Proteomes" id="UP000295217"/>
    </source>
</evidence>
<dbReference type="OrthoDB" id="4482242at2"/>
<feature type="transmembrane region" description="Helical" evidence="1">
    <location>
        <begin position="64"/>
        <end position="84"/>
    </location>
</feature>
<dbReference type="AlphaFoldDB" id="A0A4R4ZZM5"/>
<feature type="transmembrane region" description="Helical" evidence="1">
    <location>
        <begin position="113"/>
        <end position="130"/>
    </location>
</feature>
<keyword evidence="1" id="KW-0812">Transmembrane</keyword>
<gene>
    <name evidence="3" type="ORF">E1262_26645</name>
</gene>
<dbReference type="Proteomes" id="UP000295217">
    <property type="component" value="Unassembled WGS sequence"/>
</dbReference>
<evidence type="ECO:0000313" key="3">
    <source>
        <dbReference type="EMBL" id="TDD64938.1"/>
    </source>
</evidence>
<proteinExistence type="predicted"/>
<feature type="domain" description="DUF7144" evidence="2">
    <location>
        <begin position="21"/>
        <end position="134"/>
    </location>
</feature>
<protein>
    <recommendedName>
        <fullName evidence="2">DUF7144 domain-containing protein</fullName>
    </recommendedName>
</protein>
<feature type="transmembrane region" description="Helical" evidence="1">
    <location>
        <begin position="91"/>
        <end position="107"/>
    </location>
</feature>